<dbReference type="GeneID" id="28829551"/>
<evidence type="ECO:0000313" key="1">
    <source>
        <dbReference type="EMBL" id="KUJ17804.1"/>
    </source>
</evidence>
<organism evidence="1 2">
    <name type="scientific">Mollisia scopiformis</name>
    <name type="common">Conifer needle endophyte fungus</name>
    <name type="synonym">Phialocephala scopiformis</name>
    <dbReference type="NCBI Taxonomy" id="149040"/>
    <lineage>
        <taxon>Eukaryota</taxon>
        <taxon>Fungi</taxon>
        <taxon>Dikarya</taxon>
        <taxon>Ascomycota</taxon>
        <taxon>Pezizomycotina</taxon>
        <taxon>Leotiomycetes</taxon>
        <taxon>Helotiales</taxon>
        <taxon>Mollisiaceae</taxon>
        <taxon>Mollisia</taxon>
    </lineage>
</organism>
<dbReference type="EMBL" id="KQ947414">
    <property type="protein sequence ID" value="KUJ17804.1"/>
    <property type="molecule type" value="Genomic_DNA"/>
</dbReference>
<dbReference type="KEGG" id="psco:LY89DRAFT_733626"/>
<gene>
    <name evidence="1" type="ORF">LY89DRAFT_733626</name>
</gene>
<dbReference type="AlphaFoldDB" id="A0A194XCB5"/>
<sequence>MSKAKLTWEAARKAYEELETAGDFKPPSGDIVAAAIAFSVMIAFEYRPRKKDEPFVPELFVKDMLGDCAATQIDALLDRKGWHHLDRDKLKRTAAMHVGDLY</sequence>
<dbReference type="OrthoDB" id="3474594at2759"/>
<dbReference type="Pfam" id="PF12585">
    <property type="entry name" value="DUF3759"/>
    <property type="match status" value="1"/>
</dbReference>
<dbReference type="Proteomes" id="UP000070700">
    <property type="component" value="Unassembled WGS sequence"/>
</dbReference>
<evidence type="ECO:0000313" key="2">
    <source>
        <dbReference type="Proteomes" id="UP000070700"/>
    </source>
</evidence>
<protein>
    <submittedName>
        <fullName evidence="1">Uncharacterized protein</fullName>
    </submittedName>
</protein>
<dbReference type="RefSeq" id="XP_018072159.1">
    <property type="nucleotide sequence ID" value="XM_018219825.1"/>
</dbReference>
<accession>A0A194XCB5</accession>
<keyword evidence="2" id="KW-1185">Reference proteome</keyword>
<dbReference type="InParanoid" id="A0A194XCB5"/>
<reference evidence="1 2" key="1">
    <citation type="submission" date="2015-10" db="EMBL/GenBank/DDBJ databases">
        <title>Full genome of DAOMC 229536 Phialocephala scopiformis, a fungal endophyte of spruce producing the potent anti-insectan compound rugulosin.</title>
        <authorList>
            <consortium name="DOE Joint Genome Institute"/>
            <person name="Walker A.K."/>
            <person name="Frasz S.L."/>
            <person name="Seifert K.A."/>
            <person name="Miller J.D."/>
            <person name="Mondo S.J."/>
            <person name="Labutti K."/>
            <person name="Lipzen A."/>
            <person name="Dockter R."/>
            <person name="Kennedy M."/>
            <person name="Grigoriev I.V."/>
            <person name="Spatafora J.W."/>
        </authorList>
    </citation>
    <scope>NUCLEOTIDE SEQUENCE [LARGE SCALE GENOMIC DNA]</scope>
    <source>
        <strain evidence="1 2">CBS 120377</strain>
    </source>
</reference>
<dbReference type="InterPro" id="IPR022234">
    <property type="entry name" value="DUF3759"/>
</dbReference>
<name>A0A194XCB5_MOLSC</name>
<proteinExistence type="predicted"/>